<feature type="transmembrane region" description="Helical" evidence="9">
    <location>
        <begin position="122"/>
        <end position="139"/>
    </location>
</feature>
<feature type="transmembrane region" description="Helical" evidence="9">
    <location>
        <begin position="55"/>
        <end position="75"/>
    </location>
</feature>
<evidence type="ECO:0000256" key="1">
    <source>
        <dbReference type="ARBA" id="ARBA00004429"/>
    </source>
</evidence>
<feature type="transmembrane region" description="Helical" evidence="9">
    <location>
        <begin position="12"/>
        <end position="34"/>
    </location>
</feature>
<dbReference type="GO" id="GO:0005886">
    <property type="term" value="C:plasma membrane"/>
    <property type="evidence" value="ECO:0007669"/>
    <property type="project" value="UniProtKB-SubCell"/>
</dbReference>
<evidence type="ECO:0000313" key="10">
    <source>
        <dbReference type="EMBL" id="NZA01211.1"/>
    </source>
</evidence>
<keyword evidence="11" id="KW-1185">Reference proteome</keyword>
<feature type="transmembrane region" description="Helical" evidence="9">
    <location>
        <begin position="342"/>
        <end position="361"/>
    </location>
</feature>
<feature type="transmembrane region" description="Helical" evidence="9">
    <location>
        <begin position="275"/>
        <end position="294"/>
    </location>
</feature>
<evidence type="ECO:0000256" key="3">
    <source>
        <dbReference type="ARBA" id="ARBA00022475"/>
    </source>
</evidence>
<proteinExistence type="inferred from homology"/>
<feature type="transmembrane region" description="Helical" evidence="9">
    <location>
        <begin position="207"/>
        <end position="224"/>
    </location>
</feature>
<dbReference type="PANTHER" id="PTHR30574:SF1">
    <property type="entry name" value="SULPHUR TRANSPORT DOMAIN-CONTAINING PROTEIN"/>
    <property type="match status" value="1"/>
</dbReference>
<gene>
    <name evidence="10" type="ORF">H0I39_04485</name>
</gene>
<keyword evidence="7 9" id="KW-0472">Membrane</keyword>
<feature type="transmembrane region" description="Helical" evidence="9">
    <location>
        <begin position="174"/>
        <end position="195"/>
    </location>
</feature>
<evidence type="ECO:0000256" key="4">
    <source>
        <dbReference type="ARBA" id="ARBA00022519"/>
    </source>
</evidence>
<dbReference type="PANTHER" id="PTHR30574">
    <property type="entry name" value="INNER MEMBRANE PROTEIN YEDE"/>
    <property type="match status" value="1"/>
</dbReference>
<feature type="transmembrane region" description="Helical" evidence="9">
    <location>
        <begin position="87"/>
        <end position="110"/>
    </location>
</feature>
<evidence type="ECO:0000313" key="11">
    <source>
        <dbReference type="Proteomes" id="UP000589716"/>
    </source>
</evidence>
<dbReference type="AlphaFoldDB" id="A0A853ITY3"/>
<keyword evidence="5 9" id="KW-0812">Transmembrane</keyword>
<keyword evidence="4" id="KW-0997">Cell inner membrane</keyword>
<evidence type="ECO:0000256" key="8">
    <source>
        <dbReference type="ARBA" id="ARBA00035655"/>
    </source>
</evidence>
<protein>
    <submittedName>
        <fullName evidence="10">YeeE/YedE family protein</fullName>
    </submittedName>
</protein>
<reference evidence="10 11" key="1">
    <citation type="submission" date="2020-07" db="EMBL/GenBank/DDBJ databases">
        <authorList>
            <person name="Maaloum M."/>
        </authorList>
    </citation>
    <scope>NUCLEOTIDE SEQUENCE [LARGE SCALE GENOMIC DNA]</scope>
    <source>
        <strain evidence="10 11">GCS-AN-3</strain>
    </source>
</reference>
<comment type="subcellular location">
    <subcellularLocation>
        <location evidence="1">Cell inner membrane</location>
        <topology evidence="1">Multi-pass membrane protein</topology>
    </subcellularLocation>
</comment>
<dbReference type="RefSeq" id="WP_180549710.1">
    <property type="nucleotide sequence ID" value="NZ_JACCKX010000001.1"/>
</dbReference>
<dbReference type="Pfam" id="PF04143">
    <property type="entry name" value="Sulf_transp"/>
    <property type="match status" value="1"/>
</dbReference>
<feature type="transmembrane region" description="Helical" evidence="9">
    <location>
        <begin position="314"/>
        <end position="336"/>
    </location>
</feature>
<keyword evidence="3" id="KW-1003">Cell membrane</keyword>
<comment type="caution">
    <text evidence="10">The sequence shown here is derived from an EMBL/GenBank/DDBJ whole genome shotgun (WGS) entry which is preliminary data.</text>
</comment>
<comment type="similarity">
    <text evidence="8">Belongs to the TsuA/YedE (TC 9.B.102) family.</text>
</comment>
<keyword evidence="2" id="KW-0813">Transport</keyword>
<sequence length="372" mass="38117">MPTQPDVDSLARAVLLGAFALSAVFGAIVHRTNFCTMGAIADMVTMGNATRLRQWALAVGVAIIGFGALAAGGWVQAADSLYATPRWMWLSALVGGALFGVGMVLASGCGSKTLIRLGAGNLKALVVFVVMALAAYATMRGITAVLRDRTVDQVFVTFNGPATVGHLASAAAGWPVPAALLGAALLVGLPLTAWALAGRGFITGNNLLAGLGVGGVIVAMWWLSGHVGHLAEHPETLEAAYLATRSGRMEAMTFTGPLAHTIDWVMFFSDSNQRLSLGVASVAGVAVGAGLHALLTGQFRWEGFRTTEDLANHLIGATLMGVGGVTALGCTIGQGLSGVSNLSLTSFTAVAGIAAGAVAALKYQMWRLERAA</sequence>
<accession>A0A853ITY3</accession>
<organism evidence="10 11">
    <name type="scientific">Ottowia beijingensis</name>
    <dbReference type="NCBI Taxonomy" id="1207057"/>
    <lineage>
        <taxon>Bacteria</taxon>
        <taxon>Pseudomonadati</taxon>
        <taxon>Pseudomonadota</taxon>
        <taxon>Betaproteobacteria</taxon>
        <taxon>Burkholderiales</taxon>
        <taxon>Comamonadaceae</taxon>
        <taxon>Ottowia</taxon>
    </lineage>
</organism>
<evidence type="ECO:0000256" key="6">
    <source>
        <dbReference type="ARBA" id="ARBA00022989"/>
    </source>
</evidence>
<keyword evidence="6 9" id="KW-1133">Transmembrane helix</keyword>
<name>A0A853ITY3_9BURK</name>
<dbReference type="InterPro" id="IPR007272">
    <property type="entry name" value="Sulf_transp_TsuA/YedE"/>
</dbReference>
<evidence type="ECO:0000256" key="5">
    <source>
        <dbReference type="ARBA" id="ARBA00022692"/>
    </source>
</evidence>
<dbReference type="Proteomes" id="UP000589716">
    <property type="component" value="Unassembled WGS sequence"/>
</dbReference>
<evidence type="ECO:0000256" key="7">
    <source>
        <dbReference type="ARBA" id="ARBA00023136"/>
    </source>
</evidence>
<evidence type="ECO:0000256" key="2">
    <source>
        <dbReference type="ARBA" id="ARBA00022448"/>
    </source>
</evidence>
<dbReference type="EMBL" id="JACCKX010000001">
    <property type="protein sequence ID" value="NZA01211.1"/>
    <property type="molecule type" value="Genomic_DNA"/>
</dbReference>
<evidence type="ECO:0000256" key="9">
    <source>
        <dbReference type="SAM" id="Phobius"/>
    </source>
</evidence>